<proteinExistence type="predicted"/>
<comment type="caution">
    <text evidence="1">The sequence shown here is derived from an EMBL/GenBank/DDBJ whole genome shotgun (WGS) entry which is preliminary data.</text>
</comment>
<dbReference type="RefSeq" id="WP_160140686.1">
    <property type="nucleotide sequence ID" value="NZ_BIXZ01000003.1"/>
</dbReference>
<sequence>MEVTNRLKEASKQVRLVKQEVEDDGVSQELEDGLEALQNALEALEEDNN</sequence>
<evidence type="ECO:0000313" key="2">
    <source>
        <dbReference type="Proteomes" id="UP000304382"/>
    </source>
</evidence>
<dbReference type="Proteomes" id="UP000304382">
    <property type="component" value="Unassembled WGS sequence"/>
</dbReference>
<dbReference type="EMBL" id="BIXZ01000003">
    <property type="protein sequence ID" value="GCF14419.1"/>
    <property type="molecule type" value="Genomic_DNA"/>
</dbReference>
<evidence type="ECO:0000313" key="1">
    <source>
        <dbReference type="EMBL" id="GCF14419.1"/>
    </source>
</evidence>
<protein>
    <submittedName>
        <fullName evidence="1">Uncharacterized protein</fullName>
    </submittedName>
</protein>
<accession>A0A4C2EQG7</accession>
<keyword evidence="2" id="KW-1185">Reference proteome</keyword>
<organism evidence="1 2">
    <name type="scientific">Haloarcula mannanilytica</name>
    <dbReference type="NCBI Taxonomy" id="2509225"/>
    <lineage>
        <taxon>Archaea</taxon>
        <taxon>Methanobacteriati</taxon>
        <taxon>Methanobacteriota</taxon>
        <taxon>Stenosarchaea group</taxon>
        <taxon>Halobacteria</taxon>
        <taxon>Halobacteriales</taxon>
        <taxon>Haloarculaceae</taxon>
        <taxon>Haloarcula</taxon>
    </lineage>
</organism>
<reference evidence="1 2" key="1">
    <citation type="submission" date="2019-02" db="EMBL/GenBank/DDBJ databases">
        <title>Haloarcula mannanilyticum sp. nov., a mannan degrading haloarchaeon isolated from commercial salt.</title>
        <authorList>
            <person name="Enomoto S."/>
            <person name="Shimane Y."/>
            <person name="Kamekura M."/>
            <person name="Ito T."/>
            <person name="Moriya O."/>
            <person name="Ihara K."/>
            <person name="Takahashi-Ando N."/>
            <person name="Fukushima Y."/>
            <person name="Yoshida Y."/>
            <person name="Usama R."/>
            <person name="Takai K."/>
            <person name="Minegishi H."/>
        </authorList>
    </citation>
    <scope>NUCLEOTIDE SEQUENCE [LARGE SCALE GENOMIC DNA]</scope>
    <source>
        <strain evidence="1 2">MD130-1</strain>
    </source>
</reference>
<dbReference type="AlphaFoldDB" id="A0A4C2EQG7"/>
<name>A0A4C2EQG7_9EURY</name>
<gene>
    <name evidence="1" type="ORF">Harman_23540</name>
</gene>